<feature type="transmembrane region" description="Helical" evidence="1">
    <location>
        <begin position="161"/>
        <end position="181"/>
    </location>
</feature>
<evidence type="ECO:0000256" key="1">
    <source>
        <dbReference type="SAM" id="Phobius"/>
    </source>
</evidence>
<name>A0A917TCZ7_9ACTN</name>
<dbReference type="Proteomes" id="UP000642070">
    <property type="component" value="Unassembled WGS sequence"/>
</dbReference>
<keyword evidence="1" id="KW-0812">Transmembrane</keyword>
<reference evidence="2" key="2">
    <citation type="submission" date="2020-09" db="EMBL/GenBank/DDBJ databases">
        <authorList>
            <person name="Sun Q."/>
            <person name="Ohkuma M."/>
        </authorList>
    </citation>
    <scope>NUCLEOTIDE SEQUENCE</scope>
    <source>
        <strain evidence="2">JCM 19831</strain>
    </source>
</reference>
<gene>
    <name evidence="2" type="ORF">GCM10007977_019390</name>
</gene>
<organism evidence="2 3">
    <name type="scientific">Dactylosporangium sucinum</name>
    <dbReference type="NCBI Taxonomy" id="1424081"/>
    <lineage>
        <taxon>Bacteria</taxon>
        <taxon>Bacillati</taxon>
        <taxon>Actinomycetota</taxon>
        <taxon>Actinomycetes</taxon>
        <taxon>Micromonosporales</taxon>
        <taxon>Micromonosporaceae</taxon>
        <taxon>Dactylosporangium</taxon>
    </lineage>
</organism>
<comment type="caution">
    <text evidence="2">The sequence shown here is derived from an EMBL/GenBank/DDBJ whole genome shotgun (WGS) entry which is preliminary data.</text>
</comment>
<keyword evidence="1" id="KW-1133">Transmembrane helix</keyword>
<feature type="transmembrane region" description="Helical" evidence="1">
    <location>
        <begin position="44"/>
        <end position="65"/>
    </location>
</feature>
<feature type="transmembrane region" description="Helical" evidence="1">
    <location>
        <begin position="130"/>
        <end position="149"/>
    </location>
</feature>
<keyword evidence="3" id="KW-1185">Reference proteome</keyword>
<keyword evidence="1" id="KW-0472">Membrane</keyword>
<proteinExistence type="predicted"/>
<evidence type="ECO:0000313" key="3">
    <source>
        <dbReference type="Proteomes" id="UP000642070"/>
    </source>
</evidence>
<feature type="transmembrane region" description="Helical" evidence="1">
    <location>
        <begin position="86"/>
        <end position="110"/>
    </location>
</feature>
<accession>A0A917TCZ7</accession>
<sequence length="230" mass="23181">MTALVRMRLAGFVQTGRAAAPVLAALVVLSILYGGGQAQAGEAYGVSAAVLFGVLAWQTKILLDVEPDVQRRLGRVAVGGAFRETAAGLLAALVAGLPVVLIALVLPWVVGGVTGPQQAGDPPLAEGIALGVWAHLLLLLPAVALGALASRAVSGQAARGLAVLVGGLVLAIVLGLKSSPAPWLMPPVMAAARETVGGADLAAVALATGWGVAWTGIVIVFYARMRLTRP</sequence>
<reference evidence="2" key="1">
    <citation type="journal article" date="2014" name="Int. J. Syst. Evol. Microbiol.">
        <title>Complete genome sequence of Corynebacterium casei LMG S-19264T (=DSM 44701T), isolated from a smear-ripened cheese.</title>
        <authorList>
            <consortium name="US DOE Joint Genome Institute (JGI-PGF)"/>
            <person name="Walter F."/>
            <person name="Albersmeier A."/>
            <person name="Kalinowski J."/>
            <person name="Ruckert C."/>
        </authorList>
    </citation>
    <scope>NUCLEOTIDE SEQUENCE</scope>
    <source>
        <strain evidence="2">JCM 19831</strain>
    </source>
</reference>
<evidence type="ECO:0000313" key="2">
    <source>
        <dbReference type="EMBL" id="GGM18277.1"/>
    </source>
</evidence>
<dbReference type="AlphaFoldDB" id="A0A917TCZ7"/>
<dbReference type="RefSeq" id="WP_190249396.1">
    <property type="nucleotide sequence ID" value="NZ_BMPI01000007.1"/>
</dbReference>
<dbReference type="EMBL" id="BMPI01000007">
    <property type="protein sequence ID" value="GGM18277.1"/>
    <property type="molecule type" value="Genomic_DNA"/>
</dbReference>
<protein>
    <submittedName>
        <fullName evidence="2">Uncharacterized protein</fullName>
    </submittedName>
</protein>
<feature type="transmembrane region" description="Helical" evidence="1">
    <location>
        <begin position="201"/>
        <end position="223"/>
    </location>
</feature>